<keyword evidence="3 10" id="KW-1134">Transmembrane beta strand</keyword>
<comment type="caution">
    <text evidence="15">The sequence shown here is derived from an EMBL/GenBank/DDBJ whole genome shotgun (WGS) entry which is preliminary data.</text>
</comment>
<keyword evidence="2 10" id="KW-0813">Transport</keyword>
<evidence type="ECO:0000259" key="13">
    <source>
        <dbReference type="Pfam" id="PF00593"/>
    </source>
</evidence>
<keyword evidence="5 12" id="KW-0732">Signal</keyword>
<dbReference type="InterPro" id="IPR036942">
    <property type="entry name" value="Beta-barrel_TonB_sf"/>
</dbReference>
<evidence type="ECO:0000313" key="16">
    <source>
        <dbReference type="Proteomes" id="UP000011704"/>
    </source>
</evidence>
<dbReference type="STRING" id="1266370.NITGR_290017"/>
<dbReference type="EMBL" id="CAQJ01000032">
    <property type="protein sequence ID" value="CCQ90419.1"/>
    <property type="molecule type" value="Genomic_DNA"/>
</dbReference>
<dbReference type="SUPFAM" id="SSF56935">
    <property type="entry name" value="Porins"/>
    <property type="match status" value="1"/>
</dbReference>
<evidence type="ECO:0000256" key="10">
    <source>
        <dbReference type="PROSITE-ProRule" id="PRU01360"/>
    </source>
</evidence>
<evidence type="ECO:0000256" key="3">
    <source>
        <dbReference type="ARBA" id="ARBA00022452"/>
    </source>
</evidence>
<evidence type="ECO:0000256" key="4">
    <source>
        <dbReference type="ARBA" id="ARBA00022692"/>
    </source>
</evidence>
<dbReference type="Gene3D" id="2.170.130.10">
    <property type="entry name" value="TonB-dependent receptor, plug domain"/>
    <property type="match status" value="1"/>
</dbReference>
<keyword evidence="6" id="KW-0406">Ion transport</keyword>
<organism evidence="15 16">
    <name type="scientific">Nitrospina gracilis (strain 3/211)</name>
    <dbReference type="NCBI Taxonomy" id="1266370"/>
    <lineage>
        <taxon>Bacteria</taxon>
        <taxon>Pseudomonadati</taxon>
        <taxon>Nitrospinota/Tectimicrobiota group</taxon>
        <taxon>Nitrospinota</taxon>
        <taxon>Nitrospinia</taxon>
        <taxon>Nitrospinales</taxon>
        <taxon>Nitrospinaceae</taxon>
        <taxon>Nitrospina</taxon>
    </lineage>
</organism>
<evidence type="ECO:0000256" key="2">
    <source>
        <dbReference type="ARBA" id="ARBA00022448"/>
    </source>
</evidence>
<evidence type="ECO:0000256" key="5">
    <source>
        <dbReference type="ARBA" id="ARBA00022729"/>
    </source>
</evidence>
<dbReference type="GO" id="GO:0009279">
    <property type="term" value="C:cell outer membrane"/>
    <property type="evidence" value="ECO:0007669"/>
    <property type="project" value="UniProtKB-SubCell"/>
</dbReference>
<dbReference type="CDD" id="cd01347">
    <property type="entry name" value="ligand_gated_channel"/>
    <property type="match status" value="1"/>
</dbReference>
<dbReference type="AlphaFoldDB" id="M1YXK2"/>
<dbReference type="OrthoDB" id="9764669at2"/>
<evidence type="ECO:0000256" key="9">
    <source>
        <dbReference type="ARBA" id="ARBA00023237"/>
    </source>
</evidence>
<dbReference type="InterPro" id="IPR039426">
    <property type="entry name" value="TonB-dep_rcpt-like"/>
</dbReference>
<evidence type="ECO:0000256" key="7">
    <source>
        <dbReference type="ARBA" id="ARBA00023077"/>
    </source>
</evidence>
<dbReference type="Proteomes" id="UP000011704">
    <property type="component" value="Unassembled WGS sequence"/>
</dbReference>
<dbReference type="Gene3D" id="2.40.170.20">
    <property type="entry name" value="TonB-dependent receptor, beta-barrel domain"/>
    <property type="match status" value="1"/>
</dbReference>
<dbReference type="PANTHER" id="PTHR30069">
    <property type="entry name" value="TONB-DEPENDENT OUTER MEMBRANE RECEPTOR"/>
    <property type="match status" value="1"/>
</dbReference>
<comment type="similarity">
    <text evidence="10 11">Belongs to the TonB-dependent receptor family.</text>
</comment>
<evidence type="ECO:0000313" key="15">
    <source>
        <dbReference type="EMBL" id="CCQ90419.1"/>
    </source>
</evidence>
<dbReference type="FunCoup" id="M1YXK2">
    <property type="interactions" value="59"/>
</dbReference>
<keyword evidence="9 10" id="KW-0998">Cell outer membrane</keyword>
<dbReference type="Pfam" id="PF00593">
    <property type="entry name" value="TonB_dep_Rec_b-barrel"/>
    <property type="match status" value="1"/>
</dbReference>
<accession>M1YXK2</accession>
<feature type="domain" description="TonB-dependent receptor-like beta-barrel" evidence="13">
    <location>
        <begin position="210"/>
        <end position="589"/>
    </location>
</feature>
<dbReference type="PROSITE" id="PS52016">
    <property type="entry name" value="TONB_DEPENDENT_REC_3"/>
    <property type="match status" value="1"/>
</dbReference>
<dbReference type="InterPro" id="IPR037066">
    <property type="entry name" value="Plug_dom_sf"/>
</dbReference>
<evidence type="ECO:0000256" key="12">
    <source>
        <dbReference type="SAM" id="SignalP"/>
    </source>
</evidence>
<feature type="chain" id="PRO_5004020132" evidence="12">
    <location>
        <begin position="23"/>
        <end position="615"/>
    </location>
</feature>
<evidence type="ECO:0000259" key="14">
    <source>
        <dbReference type="Pfam" id="PF07715"/>
    </source>
</evidence>
<dbReference type="GO" id="GO:0006811">
    <property type="term" value="P:monoatomic ion transport"/>
    <property type="evidence" value="ECO:0007669"/>
    <property type="project" value="UniProtKB-KW"/>
</dbReference>
<dbReference type="InParanoid" id="M1YXK2"/>
<dbReference type="InterPro" id="IPR012910">
    <property type="entry name" value="Plug_dom"/>
</dbReference>
<keyword evidence="7 11" id="KW-0798">TonB box</keyword>
<dbReference type="GO" id="GO:0015889">
    <property type="term" value="P:cobalamin transport"/>
    <property type="evidence" value="ECO:0007669"/>
    <property type="project" value="TreeGrafter"/>
</dbReference>
<proteinExistence type="inferred from homology"/>
<feature type="domain" description="TonB-dependent receptor plug" evidence="14">
    <location>
        <begin position="47"/>
        <end position="153"/>
    </location>
</feature>
<dbReference type="PANTHER" id="PTHR30069:SF53">
    <property type="entry name" value="COLICIN I RECEPTOR-RELATED"/>
    <property type="match status" value="1"/>
</dbReference>
<evidence type="ECO:0000256" key="8">
    <source>
        <dbReference type="ARBA" id="ARBA00023136"/>
    </source>
</evidence>
<dbReference type="HOGENOM" id="CLU_008287_18_5_0"/>
<evidence type="ECO:0000256" key="11">
    <source>
        <dbReference type="RuleBase" id="RU003357"/>
    </source>
</evidence>
<protein>
    <submittedName>
        <fullName evidence="15">Putative Vitamin B12 transporter BtuB</fullName>
    </submittedName>
</protein>
<comment type="subcellular location">
    <subcellularLocation>
        <location evidence="1 10">Cell outer membrane</location>
        <topology evidence="1 10">Multi-pass membrane protein</topology>
    </subcellularLocation>
</comment>
<dbReference type="InterPro" id="IPR000531">
    <property type="entry name" value="Beta-barrel_TonB"/>
</dbReference>
<name>M1YXK2_NITG3</name>
<evidence type="ECO:0000256" key="6">
    <source>
        <dbReference type="ARBA" id="ARBA00023065"/>
    </source>
</evidence>
<reference evidence="15 16" key="1">
    <citation type="journal article" date="2013" name="Front. Microbiol.">
        <title>The genome of Nitrospina gracilis illuminates the metabolism and evolution of the major marine nitrite oxidizer.</title>
        <authorList>
            <person name="Luecker S."/>
            <person name="Nowka B."/>
            <person name="Rattei T."/>
            <person name="Spieck E."/>
            <person name="and Daims H."/>
        </authorList>
    </citation>
    <scope>NUCLEOTIDE SEQUENCE [LARGE SCALE GENOMIC DNA]</scope>
    <source>
        <strain evidence="15 16">3/211</strain>
    </source>
</reference>
<keyword evidence="4 10" id="KW-0812">Transmembrane</keyword>
<gene>
    <name evidence="15" type="ORF">NITGR_290017</name>
</gene>
<keyword evidence="16" id="KW-1185">Reference proteome</keyword>
<feature type="signal peptide" evidence="12">
    <location>
        <begin position="1"/>
        <end position="22"/>
    </location>
</feature>
<sequence>MLNRFCISVFCCLLFTCTPVSALSAETEKAEVMEPISVNAARDILELEKLPTSATVITRQDIEEKKYINVEDMLREELGLDVLQNGTLGSSTTVFMRGGGSSSTLVLIDGVQVNSNTLGSYNFAHIQPDNVERIEILRGPQSTLWGGDAVGGVINIVTRKGKGTPSHRFSFEGGSFATFKETFSTQGAFDQFDYAFSASRTDVEGFSSANERNGNTENDGYNNNSFSLRTGLDFAEKRGRADFIGQYIDARIDFDSFVFGVGQVDGPPHTSQDLYYLTAPVSYKILPFWEVRLNPNFAFDQVKSRNQPSGDSTIISRTSTLDLQNNFTAGDYYNVLVGGEYQVRAGENISNGMDRRLDNKSAYLQGIFDYEDTIVITAGFRHDVNDSFDDVTTYKFEAAYRFKQTGTRLRGAYGTGFRAPTINDLFFPGFSNPNLQPEENTSWEVGFDQSFLNGDITFTSVYFDARFENLIQFNLATFRPENVARATSRGLENTLAVRLPWDLELSANYTWNQAFDASTRTQLRRRAEHKFHANIHHWWRSRLHSLIGVTHKSKTLDGATGTDPYIVVRAAMDYTVNDQWKLTARAENLFDEDYEEIPGFGTAGISGYAGLVYNF</sequence>
<keyword evidence="8 10" id="KW-0472">Membrane</keyword>
<evidence type="ECO:0000256" key="1">
    <source>
        <dbReference type="ARBA" id="ARBA00004571"/>
    </source>
</evidence>
<dbReference type="Pfam" id="PF07715">
    <property type="entry name" value="Plug"/>
    <property type="match status" value="1"/>
</dbReference>